<dbReference type="AlphaFoldDB" id="A0AAE4C7Z8"/>
<reference evidence="1" key="1">
    <citation type="submission" date="2023-07" db="EMBL/GenBank/DDBJ databases">
        <title>Sequencing the genomes of 1000 actinobacteria strains.</title>
        <authorList>
            <person name="Klenk H.-P."/>
        </authorList>
    </citation>
    <scope>NUCLEOTIDE SEQUENCE</scope>
    <source>
        <strain evidence="1">DSM 13988</strain>
    </source>
</reference>
<protein>
    <submittedName>
        <fullName evidence="1">Uncharacterized protein</fullName>
    </submittedName>
</protein>
<evidence type="ECO:0000313" key="2">
    <source>
        <dbReference type="Proteomes" id="UP001247307"/>
    </source>
</evidence>
<keyword evidence="2" id="KW-1185">Reference proteome</keyword>
<evidence type="ECO:0000313" key="1">
    <source>
        <dbReference type="EMBL" id="MDR6891895.1"/>
    </source>
</evidence>
<accession>A0AAE4C7Z8</accession>
<gene>
    <name evidence="1" type="ORF">J2S35_000835</name>
</gene>
<dbReference type="Pfam" id="PF09952">
    <property type="entry name" value="AbiEi_2"/>
    <property type="match status" value="1"/>
</dbReference>
<sequence>MHELMPMTAHHLLSAHEINLRSEIPLGALDAGALTRARLQSPRGSSDVELVYLPSGTVESIPENRGITTPFLDDGTPHPPPLVVLAPYISPRSAEAFRRMGVNYVDMSGNMNLKFGGTYIEIQGRPKGPWAEVQARLRVSEKGSLFTPRRSQVIFALLAWPQLRQAPQREVAEAAGVSLGLVNSTVGLLVREGFVVRDQDGVRLTRREDLEQIWLSSYPTGLGPALELRRLEGDIDRRVTPSAAVVLGGESAVPDLIRPTTLTVYTNGSWKELAVRNRWRAPSTGEGNIVIRRKFWTEPDGTSVDTGLRSEVAPALLVRADLMASRDPRQWEVAKQIALPYV</sequence>
<name>A0AAE4C7Z8_9MICC</name>
<proteinExistence type="predicted"/>
<dbReference type="SUPFAM" id="SSF46785">
    <property type="entry name" value="Winged helix' DNA-binding domain"/>
    <property type="match status" value="1"/>
</dbReference>
<dbReference type="Proteomes" id="UP001247307">
    <property type="component" value="Unassembled WGS sequence"/>
</dbReference>
<organism evidence="1 2">
    <name type="scientific">Falsarthrobacter nasiphocae</name>
    <dbReference type="NCBI Taxonomy" id="189863"/>
    <lineage>
        <taxon>Bacteria</taxon>
        <taxon>Bacillati</taxon>
        <taxon>Actinomycetota</taxon>
        <taxon>Actinomycetes</taxon>
        <taxon>Micrococcales</taxon>
        <taxon>Micrococcaceae</taxon>
        <taxon>Falsarthrobacter</taxon>
    </lineage>
</organism>
<dbReference type="InterPro" id="IPR019238">
    <property type="entry name" value="AbiEi_2"/>
</dbReference>
<comment type="caution">
    <text evidence="1">The sequence shown here is derived from an EMBL/GenBank/DDBJ whole genome shotgun (WGS) entry which is preliminary data.</text>
</comment>
<dbReference type="RefSeq" id="WP_309850194.1">
    <property type="nucleotide sequence ID" value="NZ_BAAAIU010000021.1"/>
</dbReference>
<dbReference type="InterPro" id="IPR036390">
    <property type="entry name" value="WH_DNA-bd_sf"/>
</dbReference>
<dbReference type="EMBL" id="JAVDUI010000001">
    <property type="protein sequence ID" value="MDR6891895.1"/>
    <property type="molecule type" value="Genomic_DNA"/>
</dbReference>